<keyword evidence="2" id="KW-1185">Reference proteome</keyword>
<accession>A0A4C1YK45</accession>
<gene>
    <name evidence="1" type="ORF">EVAR_58475_1</name>
</gene>
<proteinExistence type="predicted"/>
<sequence>MNTLASAYRHSHKHSSLLSIRKLSSHENVVTINHSCGDVASSSNRVCSVKPDYGVRAGLAVRGGVRTERRVVSHESRIEGAGDAVIGARADTRHTRPTGVTSF</sequence>
<dbReference type="Proteomes" id="UP000299102">
    <property type="component" value="Unassembled WGS sequence"/>
</dbReference>
<comment type="caution">
    <text evidence="1">The sequence shown here is derived from an EMBL/GenBank/DDBJ whole genome shotgun (WGS) entry which is preliminary data.</text>
</comment>
<name>A0A4C1YK45_EUMVA</name>
<evidence type="ECO:0000313" key="2">
    <source>
        <dbReference type="Proteomes" id="UP000299102"/>
    </source>
</evidence>
<reference evidence="1 2" key="1">
    <citation type="journal article" date="2019" name="Commun. Biol.">
        <title>The bagworm genome reveals a unique fibroin gene that provides high tensile strength.</title>
        <authorList>
            <person name="Kono N."/>
            <person name="Nakamura H."/>
            <person name="Ohtoshi R."/>
            <person name="Tomita M."/>
            <person name="Numata K."/>
            <person name="Arakawa K."/>
        </authorList>
    </citation>
    <scope>NUCLEOTIDE SEQUENCE [LARGE SCALE GENOMIC DNA]</scope>
</reference>
<protein>
    <submittedName>
        <fullName evidence="1">Uncharacterized protein</fullName>
    </submittedName>
</protein>
<dbReference type="AlphaFoldDB" id="A0A4C1YK45"/>
<dbReference type="EMBL" id="BGZK01001302">
    <property type="protein sequence ID" value="GBP76751.1"/>
    <property type="molecule type" value="Genomic_DNA"/>
</dbReference>
<organism evidence="1 2">
    <name type="scientific">Eumeta variegata</name>
    <name type="common">Bagworm moth</name>
    <name type="synonym">Eumeta japonica</name>
    <dbReference type="NCBI Taxonomy" id="151549"/>
    <lineage>
        <taxon>Eukaryota</taxon>
        <taxon>Metazoa</taxon>
        <taxon>Ecdysozoa</taxon>
        <taxon>Arthropoda</taxon>
        <taxon>Hexapoda</taxon>
        <taxon>Insecta</taxon>
        <taxon>Pterygota</taxon>
        <taxon>Neoptera</taxon>
        <taxon>Endopterygota</taxon>
        <taxon>Lepidoptera</taxon>
        <taxon>Glossata</taxon>
        <taxon>Ditrysia</taxon>
        <taxon>Tineoidea</taxon>
        <taxon>Psychidae</taxon>
        <taxon>Oiketicinae</taxon>
        <taxon>Eumeta</taxon>
    </lineage>
</organism>
<evidence type="ECO:0000313" key="1">
    <source>
        <dbReference type="EMBL" id="GBP76751.1"/>
    </source>
</evidence>